<evidence type="ECO:0000313" key="4">
    <source>
        <dbReference type="Proteomes" id="UP000605784"/>
    </source>
</evidence>
<protein>
    <submittedName>
        <fullName evidence="3">Uncharacterized protein</fullName>
    </submittedName>
</protein>
<keyword evidence="2" id="KW-1133">Transmembrane helix</keyword>
<evidence type="ECO:0000313" key="3">
    <source>
        <dbReference type="EMBL" id="GGN94587.1"/>
    </source>
</evidence>
<evidence type="ECO:0000256" key="1">
    <source>
        <dbReference type="SAM" id="MobiDB-lite"/>
    </source>
</evidence>
<sequence length="75" mass="8166">MEPLQLPFDSGFVEIAAQLVGAVGALVLLLLLVAFGGFAYKSLAGDGIRWPDETEEAEEEDGVTRGSDEDDWKFY</sequence>
<comment type="caution">
    <text evidence="3">The sequence shown here is derived from an EMBL/GenBank/DDBJ whole genome shotgun (WGS) entry which is preliminary data.</text>
</comment>
<feature type="compositionally biased region" description="Basic and acidic residues" evidence="1">
    <location>
        <begin position="62"/>
        <end position="75"/>
    </location>
</feature>
<feature type="transmembrane region" description="Helical" evidence="2">
    <location>
        <begin position="15"/>
        <end position="40"/>
    </location>
</feature>
<reference evidence="3" key="1">
    <citation type="journal article" date="2014" name="Int. J. Syst. Evol. Microbiol.">
        <title>Complete genome sequence of Corynebacterium casei LMG S-19264T (=DSM 44701T), isolated from a smear-ripened cheese.</title>
        <authorList>
            <consortium name="US DOE Joint Genome Institute (JGI-PGF)"/>
            <person name="Walter F."/>
            <person name="Albersmeier A."/>
            <person name="Kalinowski J."/>
            <person name="Ruckert C."/>
        </authorList>
    </citation>
    <scope>NUCLEOTIDE SEQUENCE</scope>
    <source>
        <strain evidence="3">JCM 17820</strain>
    </source>
</reference>
<keyword evidence="2" id="KW-0812">Transmembrane</keyword>
<dbReference type="AlphaFoldDB" id="A0A830GL05"/>
<organism evidence="3 4">
    <name type="scientific">Haloarcula pellucida</name>
    <dbReference type="NCBI Taxonomy" id="1427151"/>
    <lineage>
        <taxon>Archaea</taxon>
        <taxon>Methanobacteriati</taxon>
        <taxon>Methanobacteriota</taxon>
        <taxon>Stenosarchaea group</taxon>
        <taxon>Halobacteria</taxon>
        <taxon>Halobacteriales</taxon>
        <taxon>Haloarculaceae</taxon>
        <taxon>Haloarcula</taxon>
    </lineage>
</organism>
<accession>A0A830GL05</accession>
<keyword evidence="2" id="KW-0472">Membrane</keyword>
<dbReference type="Proteomes" id="UP000605784">
    <property type="component" value="Unassembled WGS sequence"/>
</dbReference>
<feature type="region of interest" description="Disordered" evidence="1">
    <location>
        <begin position="51"/>
        <end position="75"/>
    </location>
</feature>
<gene>
    <name evidence="3" type="ORF">GCM10009030_21050</name>
</gene>
<name>A0A830GL05_9EURY</name>
<dbReference type="EMBL" id="BMOU01000003">
    <property type="protein sequence ID" value="GGN94587.1"/>
    <property type="molecule type" value="Genomic_DNA"/>
</dbReference>
<evidence type="ECO:0000256" key="2">
    <source>
        <dbReference type="SAM" id="Phobius"/>
    </source>
</evidence>
<proteinExistence type="predicted"/>
<reference evidence="3" key="2">
    <citation type="submission" date="2020-09" db="EMBL/GenBank/DDBJ databases">
        <authorList>
            <person name="Sun Q."/>
            <person name="Ohkuma M."/>
        </authorList>
    </citation>
    <scope>NUCLEOTIDE SEQUENCE</scope>
    <source>
        <strain evidence="3">JCM 17820</strain>
    </source>
</reference>
<keyword evidence="4" id="KW-1185">Reference proteome</keyword>
<dbReference type="RefSeq" id="WP_188997240.1">
    <property type="nucleotide sequence ID" value="NZ_BMOU01000003.1"/>
</dbReference>